<evidence type="ECO:0008006" key="7">
    <source>
        <dbReference type="Google" id="ProtNLM"/>
    </source>
</evidence>
<dbReference type="EMBL" id="AP022595">
    <property type="protein sequence ID" value="BBY56968.1"/>
    <property type="molecule type" value="Genomic_DNA"/>
</dbReference>
<sequence length="242" mass="26024">MAWDASGLLPDLQSKFGDFVVPIVLAHEWGHAIQARSNFTARTVTKELQADCCAGGWAKHAKDAGLYKVNAAEMDNALAGILTLKDSPGTSKIDSSAHGSGFDRVSAFQDGYDNGPNACKEYRDDTPIVVERPFQNAEDEAAGGDMPQFVLAAMTRANDKSEDKTQSLRGDCFAGAYTASVLLQNRKDTSSFGISPGDLDEAITALLVFRVDGDVERQGAGFERIRHYRNGVLNGAEACLKD</sequence>
<dbReference type="AlphaFoldDB" id="A0A7I7SJM1"/>
<proteinExistence type="predicted"/>
<dbReference type="Pfam" id="PF04228">
    <property type="entry name" value="Zn_peptidase"/>
    <property type="match status" value="1"/>
</dbReference>
<keyword evidence="3" id="KW-1133">Transmembrane helix</keyword>
<gene>
    <name evidence="5" type="ORF">MSAR_01040</name>
</gene>
<name>A0A7I7SJM1_9MYCO</name>
<dbReference type="RefSeq" id="WP_235677885.1">
    <property type="nucleotide sequence ID" value="NZ_AP022595.1"/>
</dbReference>
<comment type="subcellular location">
    <subcellularLocation>
        <location evidence="1">Membrane</location>
        <topology evidence="1">Single-pass membrane protein</topology>
    </subcellularLocation>
</comment>
<evidence type="ECO:0000313" key="5">
    <source>
        <dbReference type="EMBL" id="BBY56968.1"/>
    </source>
</evidence>
<evidence type="ECO:0000313" key="6">
    <source>
        <dbReference type="Proteomes" id="UP000466445"/>
    </source>
</evidence>
<reference evidence="5 6" key="1">
    <citation type="journal article" date="2019" name="Emerg. Microbes Infect.">
        <title>Comprehensive subspecies identification of 175 nontuberculous mycobacteria species based on 7547 genomic profiles.</title>
        <authorList>
            <person name="Matsumoto Y."/>
            <person name="Kinjo T."/>
            <person name="Motooka D."/>
            <person name="Nabeya D."/>
            <person name="Jung N."/>
            <person name="Uechi K."/>
            <person name="Horii T."/>
            <person name="Iida T."/>
            <person name="Fujita J."/>
            <person name="Nakamura S."/>
        </authorList>
    </citation>
    <scope>NUCLEOTIDE SEQUENCE [LARGE SCALE GENOMIC DNA]</scope>
    <source>
        <strain evidence="5 6">JCM 30395</strain>
    </source>
</reference>
<keyword evidence="6" id="KW-1185">Reference proteome</keyword>
<organism evidence="5 6">
    <name type="scientific">Mycolicibacterium sarraceniae</name>
    <dbReference type="NCBI Taxonomy" id="1534348"/>
    <lineage>
        <taxon>Bacteria</taxon>
        <taxon>Bacillati</taxon>
        <taxon>Actinomycetota</taxon>
        <taxon>Actinomycetes</taxon>
        <taxon>Mycobacteriales</taxon>
        <taxon>Mycobacteriaceae</taxon>
        <taxon>Mycolicibacterium</taxon>
    </lineage>
</organism>
<accession>A0A7I7SJM1</accession>
<dbReference type="InterPro" id="IPR007343">
    <property type="entry name" value="Uncharacterised_pept_Zn_put"/>
</dbReference>
<dbReference type="PANTHER" id="PTHR30168:SF0">
    <property type="entry name" value="INNER MEMBRANE PROTEIN"/>
    <property type="match status" value="1"/>
</dbReference>
<protein>
    <recommendedName>
        <fullName evidence="7">Peptidase</fullName>
    </recommendedName>
</protein>
<dbReference type="PANTHER" id="PTHR30168">
    <property type="entry name" value="PUTATIVE MEMBRANE PROTEIN YPFJ"/>
    <property type="match status" value="1"/>
</dbReference>
<evidence type="ECO:0000256" key="2">
    <source>
        <dbReference type="ARBA" id="ARBA00022692"/>
    </source>
</evidence>
<evidence type="ECO:0000256" key="3">
    <source>
        <dbReference type="ARBA" id="ARBA00022989"/>
    </source>
</evidence>
<dbReference type="KEGG" id="msar:MSAR_01040"/>
<evidence type="ECO:0000256" key="4">
    <source>
        <dbReference type="ARBA" id="ARBA00023136"/>
    </source>
</evidence>
<keyword evidence="2" id="KW-0812">Transmembrane</keyword>
<keyword evidence="4" id="KW-0472">Membrane</keyword>
<evidence type="ECO:0000256" key="1">
    <source>
        <dbReference type="ARBA" id="ARBA00004167"/>
    </source>
</evidence>
<dbReference type="GO" id="GO:0016020">
    <property type="term" value="C:membrane"/>
    <property type="evidence" value="ECO:0007669"/>
    <property type="project" value="UniProtKB-SubCell"/>
</dbReference>
<dbReference type="Proteomes" id="UP000466445">
    <property type="component" value="Chromosome"/>
</dbReference>